<evidence type="ECO:0000313" key="2">
    <source>
        <dbReference type="Proteomes" id="UP001500393"/>
    </source>
</evidence>
<reference evidence="1 2" key="1">
    <citation type="journal article" date="2019" name="Int. J. Syst. Evol. Microbiol.">
        <title>The Global Catalogue of Microorganisms (GCM) 10K type strain sequencing project: providing services to taxonomists for standard genome sequencing and annotation.</title>
        <authorList>
            <consortium name="The Broad Institute Genomics Platform"/>
            <consortium name="The Broad Institute Genome Sequencing Center for Infectious Disease"/>
            <person name="Wu L."/>
            <person name="Ma J."/>
        </authorList>
    </citation>
    <scope>NUCLEOTIDE SEQUENCE [LARGE SCALE GENOMIC DNA]</scope>
    <source>
        <strain evidence="1 2">JCM 14969</strain>
    </source>
</reference>
<sequence length="55" mass="5800">MAAAARKGVVVYSSFPGRMFLGDGASECGTLTIRCAAESLKLVLPVRVWNVDGVE</sequence>
<gene>
    <name evidence="1" type="ORF">GCM10009789_87880</name>
</gene>
<evidence type="ECO:0000313" key="1">
    <source>
        <dbReference type="EMBL" id="GAA1621011.1"/>
    </source>
</evidence>
<protein>
    <submittedName>
        <fullName evidence="1">Uncharacterized protein</fullName>
    </submittedName>
</protein>
<name>A0ABN2EXC1_9ACTN</name>
<proteinExistence type="predicted"/>
<accession>A0ABN2EXC1</accession>
<dbReference type="Proteomes" id="UP001500393">
    <property type="component" value="Unassembled WGS sequence"/>
</dbReference>
<organism evidence="1 2">
    <name type="scientific">Kribbella sancticallisti</name>
    <dbReference type="NCBI Taxonomy" id="460087"/>
    <lineage>
        <taxon>Bacteria</taxon>
        <taxon>Bacillati</taxon>
        <taxon>Actinomycetota</taxon>
        <taxon>Actinomycetes</taxon>
        <taxon>Propionibacteriales</taxon>
        <taxon>Kribbellaceae</taxon>
        <taxon>Kribbella</taxon>
    </lineage>
</organism>
<keyword evidence="2" id="KW-1185">Reference proteome</keyword>
<dbReference type="EMBL" id="BAAAOS010000088">
    <property type="protein sequence ID" value="GAA1621011.1"/>
    <property type="molecule type" value="Genomic_DNA"/>
</dbReference>
<comment type="caution">
    <text evidence="1">The sequence shown here is derived from an EMBL/GenBank/DDBJ whole genome shotgun (WGS) entry which is preliminary data.</text>
</comment>